<reference evidence="2 3" key="1">
    <citation type="submission" date="2014-06" db="EMBL/GenBank/DDBJ databases">
        <title>Evolutionary Origins and Diversification of the Mycorrhizal Mutualists.</title>
        <authorList>
            <consortium name="DOE Joint Genome Institute"/>
            <consortium name="Mycorrhizal Genomics Consortium"/>
            <person name="Kohler A."/>
            <person name="Kuo A."/>
            <person name="Nagy L.G."/>
            <person name="Floudas D."/>
            <person name="Copeland A."/>
            <person name="Barry K.W."/>
            <person name="Cichocki N."/>
            <person name="Veneault-Fourrey C."/>
            <person name="LaButti K."/>
            <person name="Lindquist E.A."/>
            <person name="Lipzen A."/>
            <person name="Lundell T."/>
            <person name="Morin E."/>
            <person name="Murat C."/>
            <person name="Riley R."/>
            <person name="Ohm R."/>
            <person name="Sun H."/>
            <person name="Tunlid A."/>
            <person name="Henrissat B."/>
            <person name="Grigoriev I.V."/>
            <person name="Hibbett D.S."/>
            <person name="Martin F."/>
        </authorList>
    </citation>
    <scope>NUCLEOTIDE SEQUENCE [LARGE SCALE GENOMIC DNA]</scope>
    <source>
        <strain evidence="2 3">FD-325 SS-3</strain>
    </source>
</reference>
<proteinExistence type="predicted"/>
<dbReference type="Proteomes" id="UP000053263">
    <property type="component" value="Unassembled WGS sequence"/>
</dbReference>
<dbReference type="AlphaFoldDB" id="A0A0C9SXF8"/>
<keyword evidence="3" id="KW-1185">Reference proteome</keyword>
<evidence type="ECO:0000313" key="3">
    <source>
        <dbReference type="Proteomes" id="UP000053263"/>
    </source>
</evidence>
<sequence length="208" mass="23673">MDTGEKHGSKWTRVYYFRAMPAPPDSEPAPAEPQPQRPLRRTKGCRSLRSQRWEDMRKTSGTTHRANRRYVSPHDHGGNVADEPNDHCARTSPAHRPRLHRKRRCVSMHERRRADEGRAARCVSAPQPPPLWLLRKPRTVGPETDSDGPKLFGRTLQTPHILVRGDDVGDAYPIVDGDVRLQGVARPDSGIVRKHLAMLFRKRLKSVP</sequence>
<protein>
    <submittedName>
        <fullName evidence="2">Uncharacterized protein</fullName>
    </submittedName>
</protein>
<organism evidence="2 3">
    <name type="scientific">Plicaturopsis crispa FD-325 SS-3</name>
    <dbReference type="NCBI Taxonomy" id="944288"/>
    <lineage>
        <taxon>Eukaryota</taxon>
        <taxon>Fungi</taxon>
        <taxon>Dikarya</taxon>
        <taxon>Basidiomycota</taxon>
        <taxon>Agaricomycotina</taxon>
        <taxon>Agaricomycetes</taxon>
        <taxon>Agaricomycetidae</taxon>
        <taxon>Amylocorticiales</taxon>
        <taxon>Amylocorticiaceae</taxon>
        <taxon>Plicatura</taxon>
        <taxon>Plicaturopsis crispa</taxon>
    </lineage>
</organism>
<dbReference type="EMBL" id="KN832571">
    <property type="protein sequence ID" value="KII84355.1"/>
    <property type="molecule type" value="Genomic_DNA"/>
</dbReference>
<feature type="compositionally biased region" description="Pro residues" evidence="1">
    <location>
        <begin position="21"/>
        <end position="36"/>
    </location>
</feature>
<name>A0A0C9SXF8_PLICR</name>
<evidence type="ECO:0000256" key="1">
    <source>
        <dbReference type="SAM" id="MobiDB-lite"/>
    </source>
</evidence>
<gene>
    <name evidence="2" type="ORF">PLICRDRAFT_179603</name>
</gene>
<feature type="region of interest" description="Disordered" evidence="1">
    <location>
        <begin position="128"/>
        <end position="153"/>
    </location>
</feature>
<feature type="region of interest" description="Disordered" evidence="1">
    <location>
        <begin position="20"/>
        <end position="100"/>
    </location>
</feature>
<dbReference type="HOGENOM" id="CLU_1321368_0_0_1"/>
<accession>A0A0C9SXF8</accession>
<evidence type="ECO:0000313" key="2">
    <source>
        <dbReference type="EMBL" id="KII84355.1"/>
    </source>
</evidence>